<evidence type="ECO:0000256" key="5">
    <source>
        <dbReference type="ARBA" id="ARBA00022614"/>
    </source>
</evidence>
<evidence type="ECO:0000256" key="2">
    <source>
        <dbReference type="ARBA" id="ARBA00009592"/>
    </source>
</evidence>
<feature type="region of interest" description="Disordered" evidence="12">
    <location>
        <begin position="932"/>
        <end position="970"/>
    </location>
</feature>
<keyword evidence="6" id="KW-0812">Transmembrane</keyword>
<keyword evidence="4" id="KW-0597">Phosphoprotein</keyword>
<dbReference type="InterPro" id="IPR003591">
    <property type="entry name" value="Leu-rich_rpt_typical-subtyp"/>
</dbReference>
<dbReference type="PANTHER" id="PTHR48061:SF2">
    <property type="entry name" value="RECEPTOR LIKE PROTEIN 30-LIKE"/>
    <property type="match status" value="1"/>
</dbReference>
<sequence>MSNSIMLFFVLSFFYISSTSSSSINTTHKCSVHQTHALLLFKQNLSSDTFYVINYFCEVWLGSGYKPIMMNWNTSTDCCDWNGVTCDHSTGDVIGLDLSCGVLYDIGRLSNSLTHLNISHCGFTGQVPTDISHLHKLVSLDLSWNDFNLEPHVFINLLQNLTVMEQLSLTHVNISSVLHTNLNISSSSLKLLNLQGTGLQGNLPHNIFSLQSLEKLDLSFNSLTGHIPSEILLLPKLVSLHLSSNGIDNLLIQPHIVRTLLTNSTFLRDLWLHRVNIGLVLPTYLNITSSLRSLDLTSTNLQGKLPDNIFNLEYLEELVLLENSNLSGPLPKVNTSMGIPLRQLYLSGTSLSGEIPTSIGHLTSLEDLALSNCGLNGSLPKSLGNLKYLDYLSLSNNMFQGNMPLELFSLQSLETLSLDNNQLTGQIDVLDNGPNLQTFQRLTNLTKLDLSYNNFRGDWELDALLSSLPNLYTLILSHSGISVTTSNASNHYVNPTLSRLGLASCSLKVFPVFIRAMTNLRLLDLSNNAIQGHIPNWVGEIGRNQLSVLNLANNSLTGTIPNVYEDWSWLQGFILNGNQLEGKVPTSLNKCQFLTVLVLRSNNFHGAIVTSSKVEFPFQRLQVLDLSHNGFVGQLPTNYFQNFSAMKSVVRDNRKPKYFNTFDEYSFGGNPKLCGLPLSKKCGEHLQKPQLEGDGDGEEENVFTWKVVVMGYGCGALLGIVLGYLMLSTRRPKLAYDLEEAKQEKIIELGKELWGSSRTLINHAVVDNPLNYGENEKCRNGKKTCKDIKACEKRDHAVCSGHDDDCVHRVPSFLWTTARKGGAMWVRAMWVKYLDSDMMVANRTVVMPFNAPIPTNNLAQFIPTASNAIPIGISLPGFLVSSPNVATPSNPTYAKNIKDEAFKIPGKPKGAKGSKLARLAFVAPTIIMANEPPATGRSTANSVQQMTESRAAQPEISTHDSPDTKPDEIKPVKAPLHLKRVDVNVAFVVDFMDMWTNCLVQLHTEFPSRFTKPNNSELCSQIGYKPDRQRPKAPRRNFSIAEHFLIVVTARIPGIVTCYPLDLTCPFLQVACCQWKTNQIISSVCPYDVDASSNEDSLRWTDLNLEPHVFINLLQNSTVMKQLSLAYVDIFAVLPTNLNIYSPLTLLNLEYTGLQGNLPHNIFNLQSLEILDLSDNNLMGHTPSENSLLPKLVSLDLSKNGNLRIQPRILSIILQNSTFLRDLTLTWVYIGSALPTYLNTSSLRSLDLSSTSLQGKLPDNIFNLEYLEELYLSRNSNLSGAFPMVNTSSSIPLKGLDLSRTSLSGEIPTSIGHLTSLFYLDLSNCRLNGSLPKSLGNLRHLKYLYLSNNMFQGNMPLELFSLQSLTYLSLSNNQLTDRIDVLDDGPGLQTFERLTNLSYIDLSHNNFRGDWELDALLSTLPNLHTLILSHSGISVTTSNASNHYVNPALSRLSLASCSLKVFPVFIRAMTNLIQLDLSNNDIQGPIPEWIGEIGRNHLSVLNLANNSLCGTIPNVCKDWSELEGYRSCRHSFSIISSFNFTIVDLHLDILLRCIIRSMQSHKNYVSKAAVHPMNLKKDAPSIDPIMYKFNAMLLVGSHGTNVGDSVNRDWNTSTDCCDWNGVTCDHSTGDVIGLDLSCGMLQGTIHPNTTLFHLPHLQRLNLASNDFNNSQLPAEIGRLSNSLTHLNISRCRFSRKVPTDISHLHKLVSLDLSSNWNGTDYLKLEPHVFINLLQNSTVMKQLSLSFVNIPSVLPTNLNISPSLKLLNLRYTGLQGNLPHNIFSLQSLEKLDLSSNSLTGHIPSEISLLPKLVSLDLSFNGIDNLLIQPHIFRTLLTNSTILRYLWLDEVNIGLVLPSYLNISSSLRSLYLRDTSLQGKLPDNILNLEYLEVLDLSVNNNLSGPFSKVNTSSSIPLRGLDLSGTSISGEIPTSIGHLKSLEYLSLSYCGFNGSLPKSLGNLKYLEILYLSNNMFQGNMPLELFSLQSLIRLSLDNNQLTGQIGDWELDALLSSLPNLDTLTLSHSGISVTPSNASKHYVNPGLQVLSLASCSLKVFPVSIRAMTNLYNLDLSNNAIQGHIPDWVGEIGRKQLLFLNLANNSLTGTIPNVYKDWSRLQGFVLNGNQLEGKVPTSLSKCQSLRVLVLDQNKQFSWCHFSFFQGQLPTNYYQNFNAMKNVVRDNRNQN</sequence>
<proteinExistence type="inferred from homology"/>
<dbReference type="Pfam" id="PF08263">
    <property type="entry name" value="LRRNT_2"/>
    <property type="match status" value="2"/>
</dbReference>
<accession>A0AAD5CBD7</accession>
<evidence type="ECO:0000256" key="4">
    <source>
        <dbReference type="ARBA" id="ARBA00022553"/>
    </source>
</evidence>
<keyword evidence="11" id="KW-0325">Glycoprotein</keyword>
<dbReference type="SUPFAM" id="SSF52047">
    <property type="entry name" value="RNI-like"/>
    <property type="match status" value="3"/>
</dbReference>
<keyword evidence="9" id="KW-1133">Transmembrane helix</keyword>
<evidence type="ECO:0000259" key="14">
    <source>
        <dbReference type="Pfam" id="PF08263"/>
    </source>
</evidence>
<dbReference type="SMART" id="SM00365">
    <property type="entry name" value="LRR_SD22"/>
    <property type="match status" value="12"/>
</dbReference>
<dbReference type="Gene3D" id="3.80.10.10">
    <property type="entry name" value="Ribonuclease Inhibitor"/>
    <property type="match status" value="10"/>
</dbReference>
<dbReference type="PANTHER" id="PTHR48061">
    <property type="entry name" value="LEUCINE-RICH REPEAT RECEPTOR PROTEIN KINASE EMS1-LIKE-RELATED"/>
    <property type="match status" value="1"/>
</dbReference>
<evidence type="ECO:0000256" key="6">
    <source>
        <dbReference type="ARBA" id="ARBA00022692"/>
    </source>
</evidence>
<feature type="signal peptide" evidence="13">
    <location>
        <begin position="1"/>
        <end position="21"/>
    </location>
</feature>
<keyword evidence="8" id="KW-0677">Repeat</keyword>
<keyword evidence="3" id="KW-1003">Cell membrane</keyword>
<keyword evidence="10" id="KW-0472">Membrane</keyword>
<dbReference type="Pfam" id="PF13855">
    <property type="entry name" value="LRR_8"/>
    <property type="match status" value="1"/>
</dbReference>
<dbReference type="Proteomes" id="UP001206925">
    <property type="component" value="Unassembled WGS sequence"/>
</dbReference>
<keyword evidence="5" id="KW-0433">Leucine-rich repeat</keyword>
<dbReference type="InterPro" id="IPR032675">
    <property type="entry name" value="LRR_dom_sf"/>
</dbReference>
<dbReference type="EMBL" id="JAMZMK010009060">
    <property type="protein sequence ID" value="KAI7737361.1"/>
    <property type="molecule type" value="Genomic_DNA"/>
</dbReference>
<feature type="domain" description="Leucine-rich repeat-containing N-terminal plant-type" evidence="14">
    <location>
        <begin position="1606"/>
        <end position="1625"/>
    </location>
</feature>
<dbReference type="FunFam" id="3.80.10.10:FF:000041">
    <property type="entry name" value="LRR receptor-like serine/threonine-protein kinase ERECTA"/>
    <property type="match status" value="2"/>
</dbReference>
<dbReference type="InterPro" id="IPR001611">
    <property type="entry name" value="Leu-rich_rpt"/>
</dbReference>
<evidence type="ECO:0000256" key="3">
    <source>
        <dbReference type="ARBA" id="ARBA00022475"/>
    </source>
</evidence>
<evidence type="ECO:0000256" key="7">
    <source>
        <dbReference type="ARBA" id="ARBA00022729"/>
    </source>
</evidence>
<feature type="compositionally biased region" description="Basic and acidic residues" evidence="12">
    <location>
        <begin position="957"/>
        <end position="970"/>
    </location>
</feature>
<keyword evidence="7 13" id="KW-0732">Signal</keyword>
<dbReference type="FunFam" id="3.80.10.10:FF:000095">
    <property type="entry name" value="LRR receptor-like serine/threonine-protein kinase GSO1"/>
    <property type="match status" value="1"/>
</dbReference>
<evidence type="ECO:0000256" key="1">
    <source>
        <dbReference type="ARBA" id="ARBA00004251"/>
    </source>
</evidence>
<dbReference type="PROSITE" id="PS51450">
    <property type="entry name" value="LRR"/>
    <property type="match status" value="3"/>
</dbReference>
<gene>
    <name evidence="15" type="ORF">M8C21_028824</name>
</gene>
<dbReference type="Pfam" id="PF00560">
    <property type="entry name" value="LRR_1"/>
    <property type="match status" value="18"/>
</dbReference>
<comment type="similarity">
    <text evidence="2">Belongs to the RLP family.</text>
</comment>
<evidence type="ECO:0000256" key="13">
    <source>
        <dbReference type="SAM" id="SignalP"/>
    </source>
</evidence>
<dbReference type="GO" id="GO:0005886">
    <property type="term" value="C:plasma membrane"/>
    <property type="evidence" value="ECO:0007669"/>
    <property type="project" value="UniProtKB-SubCell"/>
</dbReference>
<feature type="chain" id="PRO_5042251851" description="Leucine-rich repeat-containing N-terminal plant-type domain-containing protein" evidence="13">
    <location>
        <begin position="22"/>
        <end position="2184"/>
    </location>
</feature>
<feature type="non-terminal residue" evidence="15">
    <location>
        <position position="1"/>
    </location>
</feature>
<dbReference type="FunFam" id="3.80.10.10:FF:000383">
    <property type="entry name" value="Leucine-rich repeat receptor protein kinase EMS1"/>
    <property type="match status" value="2"/>
</dbReference>
<dbReference type="InterPro" id="IPR013210">
    <property type="entry name" value="LRR_N_plant-typ"/>
</dbReference>
<protein>
    <recommendedName>
        <fullName evidence="14">Leucine-rich repeat-containing N-terminal plant-type domain-containing protein</fullName>
    </recommendedName>
</protein>
<comment type="subcellular location">
    <subcellularLocation>
        <location evidence="1">Cell membrane</location>
        <topology evidence="1">Single-pass type I membrane protein</topology>
    </subcellularLocation>
</comment>
<evidence type="ECO:0000313" key="15">
    <source>
        <dbReference type="EMBL" id="KAI7737361.1"/>
    </source>
</evidence>
<reference evidence="15" key="1">
    <citation type="submission" date="2022-06" db="EMBL/GenBank/DDBJ databases">
        <title>Uncovering the hologenomic basis of an extraordinary plant invasion.</title>
        <authorList>
            <person name="Bieker V.C."/>
            <person name="Martin M.D."/>
            <person name="Gilbert T."/>
            <person name="Hodgins K."/>
            <person name="Battlay P."/>
            <person name="Petersen B."/>
            <person name="Wilson J."/>
        </authorList>
    </citation>
    <scope>NUCLEOTIDE SEQUENCE</scope>
    <source>
        <strain evidence="15">AA19_3_7</strain>
        <tissue evidence="15">Leaf</tissue>
    </source>
</reference>
<evidence type="ECO:0000313" key="16">
    <source>
        <dbReference type="Proteomes" id="UP001206925"/>
    </source>
</evidence>
<comment type="caution">
    <text evidence="15">The sequence shown here is derived from an EMBL/GenBank/DDBJ whole genome shotgun (WGS) entry which is preliminary data.</text>
</comment>
<dbReference type="SMART" id="SM00369">
    <property type="entry name" value="LRR_TYP"/>
    <property type="match status" value="21"/>
</dbReference>
<organism evidence="15 16">
    <name type="scientific">Ambrosia artemisiifolia</name>
    <name type="common">Common ragweed</name>
    <dbReference type="NCBI Taxonomy" id="4212"/>
    <lineage>
        <taxon>Eukaryota</taxon>
        <taxon>Viridiplantae</taxon>
        <taxon>Streptophyta</taxon>
        <taxon>Embryophyta</taxon>
        <taxon>Tracheophyta</taxon>
        <taxon>Spermatophyta</taxon>
        <taxon>Magnoliopsida</taxon>
        <taxon>eudicotyledons</taxon>
        <taxon>Gunneridae</taxon>
        <taxon>Pentapetalae</taxon>
        <taxon>asterids</taxon>
        <taxon>campanulids</taxon>
        <taxon>Asterales</taxon>
        <taxon>Asteraceae</taxon>
        <taxon>Asteroideae</taxon>
        <taxon>Heliantheae alliance</taxon>
        <taxon>Heliantheae</taxon>
        <taxon>Ambrosia</taxon>
    </lineage>
</organism>
<name>A0AAD5CBD7_AMBAR</name>
<feature type="domain" description="Leucine-rich repeat-containing N-terminal plant-type" evidence="14">
    <location>
        <begin position="34"/>
        <end position="87"/>
    </location>
</feature>
<keyword evidence="16" id="KW-1185">Reference proteome</keyword>
<dbReference type="SUPFAM" id="SSF52058">
    <property type="entry name" value="L domain-like"/>
    <property type="match status" value="3"/>
</dbReference>
<feature type="compositionally biased region" description="Polar residues" evidence="12">
    <location>
        <begin position="936"/>
        <end position="950"/>
    </location>
</feature>
<evidence type="ECO:0000256" key="12">
    <source>
        <dbReference type="SAM" id="MobiDB-lite"/>
    </source>
</evidence>
<evidence type="ECO:0000256" key="9">
    <source>
        <dbReference type="ARBA" id="ARBA00022989"/>
    </source>
</evidence>
<evidence type="ECO:0000256" key="10">
    <source>
        <dbReference type="ARBA" id="ARBA00023136"/>
    </source>
</evidence>
<evidence type="ECO:0000256" key="11">
    <source>
        <dbReference type="ARBA" id="ARBA00023180"/>
    </source>
</evidence>
<dbReference type="GO" id="GO:0051707">
    <property type="term" value="P:response to other organism"/>
    <property type="evidence" value="ECO:0007669"/>
    <property type="project" value="UniProtKB-ARBA"/>
</dbReference>
<evidence type="ECO:0000256" key="8">
    <source>
        <dbReference type="ARBA" id="ARBA00022737"/>
    </source>
</evidence>
<dbReference type="GO" id="GO:0006952">
    <property type="term" value="P:defense response"/>
    <property type="evidence" value="ECO:0007669"/>
    <property type="project" value="UniProtKB-ARBA"/>
</dbReference>
<dbReference type="InterPro" id="IPR046956">
    <property type="entry name" value="RLP23-like"/>
</dbReference>